<name>A0A2L1GPX2_9BACT</name>
<dbReference type="Proteomes" id="UP000239867">
    <property type="component" value="Chromosome"/>
</dbReference>
<dbReference type="EMBL" id="CP021255">
    <property type="protein sequence ID" value="AVD71677.1"/>
    <property type="molecule type" value="Genomic_DNA"/>
</dbReference>
<keyword evidence="1" id="KW-1133">Transmembrane helix</keyword>
<keyword evidence="3" id="KW-1185">Reference proteome</keyword>
<protein>
    <submittedName>
        <fullName evidence="2">Uncharacterized protein</fullName>
    </submittedName>
</protein>
<gene>
    <name evidence="2" type="ORF">CAY53_09515</name>
</gene>
<proteinExistence type="predicted"/>
<keyword evidence="1" id="KW-0812">Transmembrane</keyword>
<reference evidence="2 3" key="1">
    <citation type="journal article" date="2018" name="MBio">
        <title>Insights into the evolution of host association through the isolation and characterization of a novel human periodontal pathobiont, Desulfobulbus oralis.</title>
        <authorList>
            <person name="Cross K.L."/>
            <person name="Chirania P."/>
            <person name="Xiong W."/>
            <person name="Beall C.J."/>
            <person name="Elkins J.G."/>
            <person name="Giannone R.J."/>
            <person name="Griffen A.L."/>
            <person name="Guss A.M."/>
            <person name="Hettich R.L."/>
            <person name="Joshi S.S."/>
            <person name="Mokrzan E.M."/>
            <person name="Martin R.K."/>
            <person name="Zhulin I.B."/>
            <person name="Leys E.J."/>
            <person name="Podar M."/>
        </authorList>
    </citation>
    <scope>NUCLEOTIDE SEQUENCE [LARGE SCALE GENOMIC DNA]</scope>
    <source>
        <strain evidence="2 3">ORNL</strain>
    </source>
</reference>
<evidence type="ECO:0000256" key="1">
    <source>
        <dbReference type="SAM" id="Phobius"/>
    </source>
</evidence>
<dbReference type="RefSeq" id="WP_104936918.1">
    <property type="nucleotide sequence ID" value="NZ_CP021255.1"/>
</dbReference>
<dbReference type="AlphaFoldDB" id="A0A2L1GPX2"/>
<feature type="transmembrane region" description="Helical" evidence="1">
    <location>
        <begin position="31"/>
        <end position="49"/>
    </location>
</feature>
<accession>A0A2L1GPX2</accession>
<evidence type="ECO:0000313" key="2">
    <source>
        <dbReference type="EMBL" id="AVD71677.1"/>
    </source>
</evidence>
<keyword evidence="1" id="KW-0472">Membrane</keyword>
<sequence>MSTIERLSPQDFRREFNPDLFFRWKNAYNRAYIHGMVNFAVVMAAPLIIYPLALLGLILWFIISITCIVLMVRKNKKVDVLNAELGINKQDIVEAIRRCKKRA</sequence>
<organism evidence="2 3">
    <name type="scientific">Desulfobulbus oralis</name>
    <dbReference type="NCBI Taxonomy" id="1986146"/>
    <lineage>
        <taxon>Bacteria</taxon>
        <taxon>Pseudomonadati</taxon>
        <taxon>Thermodesulfobacteriota</taxon>
        <taxon>Desulfobulbia</taxon>
        <taxon>Desulfobulbales</taxon>
        <taxon>Desulfobulbaceae</taxon>
        <taxon>Desulfobulbus</taxon>
    </lineage>
</organism>
<dbReference type="KEGG" id="deo:CAY53_09515"/>
<evidence type="ECO:0000313" key="3">
    <source>
        <dbReference type="Proteomes" id="UP000239867"/>
    </source>
</evidence>
<feature type="transmembrane region" description="Helical" evidence="1">
    <location>
        <begin position="55"/>
        <end position="72"/>
    </location>
</feature>